<dbReference type="RefSeq" id="WP_121622524.1">
    <property type="nucleotide sequence ID" value="NZ_JACIIW010000002.1"/>
</dbReference>
<sequence length="92" mass="10366">MLGDAELKQLIGPILRKQLARSGFESFDLETGEDHDGDPALFIIAHFGASREIDASAVIESTSRIRERLREKGDPRLPYLRFGAQLRRETVN</sequence>
<dbReference type="AlphaFoldDB" id="A0A3L7AJY3"/>
<dbReference type="Proteomes" id="UP000269692">
    <property type="component" value="Unassembled WGS sequence"/>
</dbReference>
<protein>
    <submittedName>
        <fullName evidence="1">Uncharacterized protein</fullName>
    </submittedName>
</protein>
<evidence type="ECO:0000313" key="2">
    <source>
        <dbReference type="Proteomes" id="UP000269692"/>
    </source>
</evidence>
<organism evidence="1 2">
    <name type="scientific">Xanthobacter tagetidis</name>
    <dbReference type="NCBI Taxonomy" id="60216"/>
    <lineage>
        <taxon>Bacteria</taxon>
        <taxon>Pseudomonadati</taxon>
        <taxon>Pseudomonadota</taxon>
        <taxon>Alphaproteobacteria</taxon>
        <taxon>Hyphomicrobiales</taxon>
        <taxon>Xanthobacteraceae</taxon>
        <taxon>Xanthobacter</taxon>
    </lineage>
</organism>
<proteinExistence type="predicted"/>
<reference evidence="1 2" key="1">
    <citation type="submission" date="2018-10" db="EMBL/GenBank/DDBJ databases">
        <title>Xanthobacter tagetidis genome sequencing and assembly.</title>
        <authorList>
            <person name="Maclea K.S."/>
            <person name="Goen A.E."/>
            <person name="Fatima S.A."/>
        </authorList>
    </citation>
    <scope>NUCLEOTIDE SEQUENCE [LARGE SCALE GENOMIC DNA]</scope>
    <source>
        <strain evidence="1 2">ATCC 700314</strain>
    </source>
</reference>
<comment type="caution">
    <text evidence="1">The sequence shown here is derived from an EMBL/GenBank/DDBJ whole genome shotgun (WGS) entry which is preliminary data.</text>
</comment>
<accession>A0A3L7AJY3</accession>
<gene>
    <name evidence="1" type="ORF">D9R14_06580</name>
</gene>
<name>A0A3L7AJY3_9HYPH</name>
<dbReference type="EMBL" id="RCTF01000004">
    <property type="protein sequence ID" value="RLP80020.1"/>
    <property type="molecule type" value="Genomic_DNA"/>
</dbReference>
<evidence type="ECO:0000313" key="1">
    <source>
        <dbReference type="EMBL" id="RLP80020.1"/>
    </source>
</evidence>
<dbReference type="OrthoDB" id="7998953at2"/>
<keyword evidence="2" id="KW-1185">Reference proteome</keyword>